<name>A0A3E1K856_9GAMM</name>
<dbReference type="Pfam" id="PF13511">
    <property type="entry name" value="DUF4124"/>
    <property type="match status" value="1"/>
</dbReference>
<organism evidence="5 6">
    <name type="scientific">Wenzhouxiangella sediminis</name>
    <dbReference type="NCBI Taxonomy" id="1792836"/>
    <lineage>
        <taxon>Bacteria</taxon>
        <taxon>Pseudomonadati</taxon>
        <taxon>Pseudomonadota</taxon>
        <taxon>Gammaproteobacteria</taxon>
        <taxon>Chromatiales</taxon>
        <taxon>Wenzhouxiangellaceae</taxon>
        <taxon>Wenzhouxiangella</taxon>
    </lineage>
</organism>
<feature type="domain" description="DUF4124" evidence="4">
    <location>
        <begin position="12"/>
        <end position="76"/>
    </location>
</feature>
<protein>
    <submittedName>
        <fullName evidence="5">DUF4124 domain-containing protein</fullName>
    </submittedName>
</protein>
<dbReference type="AlphaFoldDB" id="A0A3E1K856"/>
<dbReference type="RefSeq" id="WP_116651101.1">
    <property type="nucleotide sequence ID" value="NZ_QUZK01000041.1"/>
</dbReference>
<keyword evidence="6" id="KW-1185">Reference proteome</keyword>
<keyword evidence="3" id="KW-0732">Signal</keyword>
<accession>A0A3E1K856</accession>
<comment type="caution">
    <text evidence="5">The sequence shown here is derived from an EMBL/GenBank/DDBJ whole genome shotgun (WGS) entry which is preliminary data.</text>
</comment>
<dbReference type="EMBL" id="QUZK01000041">
    <property type="protein sequence ID" value="RFF29867.1"/>
    <property type="molecule type" value="Genomic_DNA"/>
</dbReference>
<feature type="compositionally biased region" description="Basic and acidic residues" evidence="2">
    <location>
        <begin position="71"/>
        <end position="93"/>
    </location>
</feature>
<feature type="chain" id="PRO_5017667424" evidence="3">
    <location>
        <begin position="22"/>
        <end position="208"/>
    </location>
</feature>
<dbReference type="Proteomes" id="UP000260351">
    <property type="component" value="Unassembled WGS sequence"/>
</dbReference>
<gene>
    <name evidence="5" type="ORF">DZC52_10510</name>
</gene>
<evidence type="ECO:0000313" key="5">
    <source>
        <dbReference type="EMBL" id="RFF29867.1"/>
    </source>
</evidence>
<keyword evidence="1" id="KW-0175">Coiled coil</keyword>
<dbReference type="OrthoDB" id="7064973at2"/>
<dbReference type="InterPro" id="IPR025392">
    <property type="entry name" value="DUF4124"/>
</dbReference>
<evidence type="ECO:0000256" key="3">
    <source>
        <dbReference type="SAM" id="SignalP"/>
    </source>
</evidence>
<evidence type="ECO:0000256" key="2">
    <source>
        <dbReference type="SAM" id="MobiDB-lite"/>
    </source>
</evidence>
<evidence type="ECO:0000256" key="1">
    <source>
        <dbReference type="SAM" id="Coils"/>
    </source>
</evidence>
<evidence type="ECO:0000313" key="6">
    <source>
        <dbReference type="Proteomes" id="UP000260351"/>
    </source>
</evidence>
<feature type="region of interest" description="Disordered" evidence="2">
    <location>
        <begin position="65"/>
        <end position="93"/>
    </location>
</feature>
<proteinExistence type="predicted"/>
<evidence type="ECO:0000259" key="4">
    <source>
        <dbReference type="Pfam" id="PF13511"/>
    </source>
</evidence>
<feature type="coiled-coil region" evidence="1">
    <location>
        <begin position="130"/>
        <end position="196"/>
    </location>
</feature>
<feature type="signal peptide" evidence="3">
    <location>
        <begin position="1"/>
        <end position="21"/>
    </location>
</feature>
<reference evidence="5 6" key="1">
    <citation type="submission" date="2018-08" db="EMBL/GenBank/DDBJ databases">
        <title>Wenzhouxiangella salilacus sp. nov., a novel bacterium isolated from a saline lake in Xinjiang Province, China.</title>
        <authorList>
            <person name="Han S."/>
        </authorList>
    </citation>
    <scope>NUCLEOTIDE SEQUENCE [LARGE SCALE GENOMIC DNA]</scope>
    <source>
        <strain evidence="5 6">XDB06</strain>
    </source>
</reference>
<sequence>MLRKILLLFLPLALAASAAHAQSVYRWVDDEGETHYGQSVPPEFKDYGYVRLAPDGTVRERVEPALSPEEIAERRRQRAEQARQEAAERSQEARDRMLLATYSSEEDLREALDMQLAGIESQRASTRMALDLVENRFESLVGRAAELNRQGRNVPDRLQTEIDDTRAELRSLRGDLERLEEREQEARDRFAANLERYRDLTAPRQEDG</sequence>